<sequence length="273" mass="30325">MSPKKGVGSPKASAGVGAFKRLSEIPGVLEEGKIFLFYRPRPGAQGIGGPDDVQRFYIVMLPVSRHAPVRLMTVGTTKRLPDRGERFWGAVLDTASTMDEVLKELGPKENPNKDSSMRLIPPAKVEPHEAQEQLGIYKTGDLDLKVRNPWKDHPRSINPPQRASYPAEFKKLFEGPDAPRGGYMWIPPREPALLDYKDALFILIGRSPNLEHPRKRLPRSLEELLDEAVKSDVGKGTFDETTDDDSAMVDKLRSDVAADRYGIDISPAVGFRV</sequence>
<evidence type="ECO:0000313" key="2">
    <source>
        <dbReference type="Proteomes" id="UP001314263"/>
    </source>
</evidence>
<protein>
    <submittedName>
        <fullName evidence="1">Uncharacterized protein</fullName>
    </submittedName>
</protein>
<accession>A0AAV1HSB6</accession>
<dbReference type="PANTHER" id="PTHR34776:SF1">
    <property type="entry name" value="F17F16.3 PROTEIN"/>
    <property type="match status" value="1"/>
</dbReference>
<name>A0AAV1HSB6_9CHLO</name>
<organism evidence="1 2">
    <name type="scientific">Coccomyxa viridis</name>
    <dbReference type="NCBI Taxonomy" id="1274662"/>
    <lineage>
        <taxon>Eukaryota</taxon>
        <taxon>Viridiplantae</taxon>
        <taxon>Chlorophyta</taxon>
        <taxon>core chlorophytes</taxon>
        <taxon>Trebouxiophyceae</taxon>
        <taxon>Trebouxiophyceae incertae sedis</taxon>
        <taxon>Coccomyxaceae</taxon>
        <taxon>Coccomyxa</taxon>
    </lineage>
</organism>
<gene>
    <name evidence="1" type="ORF">CVIRNUC_001141</name>
</gene>
<dbReference type="AlphaFoldDB" id="A0AAV1HSB6"/>
<comment type="caution">
    <text evidence="1">The sequence shown here is derived from an EMBL/GenBank/DDBJ whole genome shotgun (WGS) entry which is preliminary data.</text>
</comment>
<dbReference type="PANTHER" id="PTHR34776">
    <property type="entry name" value="F17F16.3 PROTEIN"/>
    <property type="match status" value="1"/>
</dbReference>
<keyword evidence="2" id="KW-1185">Reference proteome</keyword>
<dbReference type="EMBL" id="CAUYUE010000002">
    <property type="protein sequence ID" value="CAK0739148.1"/>
    <property type="molecule type" value="Genomic_DNA"/>
</dbReference>
<dbReference type="Proteomes" id="UP001314263">
    <property type="component" value="Unassembled WGS sequence"/>
</dbReference>
<evidence type="ECO:0000313" key="1">
    <source>
        <dbReference type="EMBL" id="CAK0739148.1"/>
    </source>
</evidence>
<proteinExistence type="predicted"/>
<reference evidence="1 2" key="1">
    <citation type="submission" date="2023-10" db="EMBL/GenBank/DDBJ databases">
        <authorList>
            <person name="Maclean D."/>
            <person name="Macfadyen A."/>
        </authorList>
    </citation>
    <scope>NUCLEOTIDE SEQUENCE [LARGE SCALE GENOMIC DNA]</scope>
</reference>